<dbReference type="InterPro" id="IPR036955">
    <property type="entry name" value="AP2/ERF_dom_sf"/>
</dbReference>
<name>A4JMF7_BURVG</name>
<keyword evidence="2" id="KW-0238">DNA-binding</keyword>
<evidence type="ECO:0000313" key="6">
    <source>
        <dbReference type="EMBL" id="ABO57460.1"/>
    </source>
</evidence>
<dbReference type="GO" id="GO:0003677">
    <property type="term" value="F:DNA binding"/>
    <property type="evidence" value="ECO:0007669"/>
    <property type="project" value="UniProtKB-KW"/>
</dbReference>
<dbReference type="Proteomes" id="UP000002287">
    <property type="component" value="Chromosome 2"/>
</dbReference>
<dbReference type="Gene3D" id="3.30.730.10">
    <property type="entry name" value="AP2/ERF domain"/>
    <property type="match status" value="1"/>
</dbReference>
<dbReference type="AlphaFoldDB" id="A4JMF7"/>
<dbReference type="PROSITE" id="PS51032">
    <property type="entry name" value="AP2_ERF"/>
    <property type="match status" value="1"/>
</dbReference>
<dbReference type="InterPro" id="IPR001471">
    <property type="entry name" value="AP2/ERF_dom"/>
</dbReference>
<protein>
    <submittedName>
        <fullName evidence="6">Pathogenesis-related transcriptional factor and ERF protein</fullName>
    </submittedName>
</protein>
<keyword evidence="1" id="KW-0805">Transcription regulation</keyword>
<dbReference type="InterPro" id="IPR044925">
    <property type="entry name" value="His-Me_finger_sf"/>
</dbReference>
<dbReference type="SUPFAM" id="SSF54060">
    <property type="entry name" value="His-Me finger endonucleases"/>
    <property type="match status" value="1"/>
</dbReference>
<dbReference type="GO" id="GO:0003700">
    <property type="term" value="F:DNA-binding transcription factor activity"/>
    <property type="evidence" value="ECO:0007669"/>
    <property type="project" value="InterPro"/>
</dbReference>
<organism evidence="6 7">
    <name type="scientific">Burkholderia vietnamiensis (strain G4 / LMG 22486)</name>
    <name type="common">Burkholderia cepacia (strain R1808)</name>
    <dbReference type="NCBI Taxonomy" id="269482"/>
    <lineage>
        <taxon>Bacteria</taxon>
        <taxon>Pseudomonadati</taxon>
        <taxon>Pseudomonadota</taxon>
        <taxon>Betaproteobacteria</taxon>
        <taxon>Burkholderiales</taxon>
        <taxon>Burkholderiaceae</taxon>
        <taxon>Burkholderia</taxon>
        <taxon>Burkholderia cepacia complex</taxon>
    </lineage>
</organism>
<accession>A4JMF7</accession>
<dbReference type="eggNOG" id="ENOG5032XG5">
    <property type="taxonomic scope" value="Bacteria"/>
</dbReference>
<feature type="region of interest" description="Disordered" evidence="4">
    <location>
        <begin position="1"/>
        <end position="26"/>
    </location>
</feature>
<dbReference type="EMBL" id="CP000615">
    <property type="protein sequence ID" value="ABO57460.1"/>
    <property type="molecule type" value="Genomic_DNA"/>
</dbReference>
<evidence type="ECO:0000256" key="3">
    <source>
        <dbReference type="ARBA" id="ARBA00023163"/>
    </source>
</evidence>
<dbReference type="InterPro" id="IPR016177">
    <property type="entry name" value="DNA-bd_dom_sf"/>
</dbReference>
<dbReference type="HOGENOM" id="CLU_095318_2_0_4"/>
<dbReference type="Gene3D" id="3.90.75.20">
    <property type="match status" value="1"/>
</dbReference>
<dbReference type="SMART" id="SM00380">
    <property type="entry name" value="AP2"/>
    <property type="match status" value="1"/>
</dbReference>
<evidence type="ECO:0000256" key="4">
    <source>
        <dbReference type="SAM" id="MobiDB-lite"/>
    </source>
</evidence>
<evidence type="ECO:0000259" key="5">
    <source>
        <dbReference type="PROSITE" id="PS51032"/>
    </source>
</evidence>
<dbReference type="SUPFAM" id="SSF54171">
    <property type="entry name" value="DNA-binding domain"/>
    <property type="match status" value="1"/>
</dbReference>
<proteinExistence type="predicted"/>
<evidence type="ECO:0000313" key="7">
    <source>
        <dbReference type="Proteomes" id="UP000002287"/>
    </source>
</evidence>
<evidence type="ECO:0000256" key="2">
    <source>
        <dbReference type="ARBA" id="ARBA00023125"/>
    </source>
</evidence>
<evidence type="ECO:0000256" key="1">
    <source>
        <dbReference type="ARBA" id="ARBA00023015"/>
    </source>
</evidence>
<feature type="domain" description="AP2/ERF" evidence="5">
    <location>
        <begin position="52"/>
        <end position="113"/>
    </location>
</feature>
<dbReference type="Pfam" id="PF00847">
    <property type="entry name" value="AP2"/>
    <property type="match status" value="1"/>
</dbReference>
<reference evidence="7" key="1">
    <citation type="submission" date="2007-03" db="EMBL/GenBank/DDBJ databases">
        <title>Complete sequence of chromosome 2 of Burkholderia vietnamiensis G4.</title>
        <authorList>
            <consortium name="US DOE Joint Genome Institute"/>
            <person name="Copeland A."/>
            <person name="Lucas S."/>
            <person name="Lapidus A."/>
            <person name="Barry K."/>
            <person name="Detter J.C."/>
            <person name="Glavina del Rio T."/>
            <person name="Hammon N."/>
            <person name="Israni S."/>
            <person name="Dalin E."/>
            <person name="Tice H."/>
            <person name="Pitluck S."/>
            <person name="Chain P."/>
            <person name="Malfatti S."/>
            <person name="Shin M."/>
            <person name="Vergez L."/>
            <person name="Schmutz J."/>
            <person name="Larimer F."/>
            <person name="Land M."/>
            <person name="Hauser L."/>
            <person name="Kyrpides N."/>
            <person name="Tiedje J."/>
            <person name="Richardson P."/>
        </authorList>
    </citation>
    <scope>NUCLEOTIDE SEQUENCE [LARGE SCALE GENOMIC DNA]</scope>
    <source>
        <strain evidence="7">G4 / LMG 22486</strain>
    </source>
</reference>
<feature type="compositionally biased region" description="Basic and acidic residues" evidence="4">
    <location>
        <begin position="9"/>
        <end position="21"/>
    </location>
</feature>
<dbReference type="KEGG" id="bvi:Bcep1808_4496"/>
<keyword evidence="3" id="KW-0804">Transcription</keyword>
<gene>
    <name evidence="6" type="ordered locus">Bcep1808_4496</name>
</gene>
<sequence>MHRMIMGLERGDPREIDHRDGNPANNQRLNLRICNSGQNQKNKGRVSFNSSGYKGVSWYPARGKWHARIKVDGKCIHLGLFESAEDAHKAYCAAADKYHGEFANHGEVLAQRQGEGS</sequence>